<organism evidence="1 2">
    <name type="scientific">Sphaerimonospora thailandensis</name>
    <dbReference type="NCBI Taxonomy" id="795644"/>
    <lineage>
        <taxon>Bacteria</taxon>
        <taxon>Bacillati</taxon>
        <taxon>Actinomycetota</taxon>
        <taxon>Actinomycetes</taxon>
        <taxon>Streptosporangiales</taxon>
        <taxon>Streptosporangiaceae</taxon>
        <taxon>Sphaerimonospora</taxon>
    </lineage>
</organism>
<keyword evidence="2" id="KW-1185">Reference proteome</keyword>
<dbReference type="RefSeq" id="WP_204012577.1">
    <property type="nucleotide sequence ID" value="NZ_BOOG01000011.1"/>
</dbReference>
<evidence type="ECO:0000313" key="2">
    <source>
        <dbReference type="Proteomes" id="UP000610966"/>
    </source>
</evidence>
<gene>
    <name evidence="1" type="ORF">Mth01_12110</name>
</gene>
<protein>
    <submittedName>
        <fullName evidence="1">Uncharacterized protein</fullName>
    </submittedName>
</protein>
<comment type="caution">
    <text evidence="1">The sequence shown here is derived from an EMBL/GenBank/DDBJ whole genome shotgun (WGS) entry which is preliminary data.</text>
</comment>
<dbReference type="AlphaFoldDB" id="A0A8J3VYF8"/>
<proteinExistence type="predicted"/>
<dbReference type="EMBL" id="BOOG01000011">
    <property type="protein sequence ID" value="GIH68958.1"/>
    <property type="molecule type" value="Genomic_DNA"/>
</dbReference>
<reference evidence="1" key="1">
    <citation type="submission" date="2021-01" db="EMBL/GenBank/DDBJ databases">
        <title>Whole genome shotgun sequence of Sphaerimonospora thailandensis NBRC 107569.</title>
        <authorList>
            <person name="Komaki H."/>
            <person name="Tamura T."/>
        </authorList>
    </citation>
    <scope>NUCLEOTIDE SEQUENCE</scope>
    <source>
        <strain evidence="1">NBRC 107569</strain>
    </source>
</reference>
<name>A0A8J3VYF8_9ACTN</name>
<accession>A0A8J3VYF8</accession>
<sequence>MYPPETPPTCDSCIREPRRQSRYAPSAYSRLNLCDECIKADIRCYSCQVRAAFSDGRLLRGTVKVDDRDYRCSYCASPSLVESQDAADKVLYSTRNWLDKWFARHGEEEKILAKLSISVTLVDAATLATGDGEKGTILGRAIWTRGSTDFQIKIIRKLRVVPFLETLAHELTHVWAYRTGNDGKEAIEGFCNYVAYMALGTVHGKLADDARRREAYMLKEVDIRYGGDFKAIRLGCRSETANPVTFFKKMA</sequence>
<evidence type="ECO:0000313" key="1">
    <source>
        <dbReference type="EMBL" id="GIH68958.1"/>
    </source>
</evidence>
<dbReference type="Proteomes" id="UP000610966">
    <property type="component" value="Unassembled WGS sequence"/>
</dbReference>